<dbReference type="PROSITE" id="PS50977">
    <property type="entry name" value="HTH_TETR_2"/>
    <property type="match status" value="1"/>
</dbReference>
<dbReference type="InterPro" id="IPR009057">
    <property type="entry name" value="Homeodomain-like_sf"/>
</dbReference>
<evidence type="ECO:0000256" key="2">
    <source>
        <dbReference type="PROSITE-ProRule" id="PRU00335"/>
    </source>
</evidence>
<dbReference type="EMBL" id="JACOPP010000008">
    <property type="protein sequence ID" value="MBC5733605.1"/>
    <property type="molecule type" value="Genomic_DNA"/>
</dbReference>
<keyword evidence="1 2" id="KW-0238">DNA-binding</keyword>
<organism evidence="4 5">
    <name type="scientific">Lawsonibacter hominis</name>
    <dbReference type="NCBI Taxonomy" id="2763053"/>
    <lineage>
        <taxon>Bacteria</taxon>
        <taxon>Bacillati</taxon>
        <taxon>Bacillota</taxon>
        <taxon>Clostridia</taxon>
        <taxon>Eubacteriales</taxon>
        <taxon>Oscillospiraceae</taxon>
        <taxon>Lawsonibacter</taxon>
    </lineage>
</organism>
<feature type="domain" description="HTH tetR-type" evidence="3">
    <location>
        <begin position="13"/>
        <end position="73"/>
    </location>
</feature>
<evidence type="ECO:0000313" key="4">
    <source>
        <dbReference type="EMBL" id="MBC5733605.1"/>
    </source>
</evidence>
<protein>
    <submittedName>
        <fullName evidence="4">TetR/AcrR family transcriptional regulator</fullName>
    </submittedName>
</protein>
<dbReference type="GO" id="GO:0003677">
    <property type="term" value="F:DNA binding"/>
    <property type="evidence" value="ECO:0007669"/>
    <property type="project" value="UniProtKB-UniRule"/>
</dbReference>
<evidence type="ECO:0000313" key="5">
    <source>
        <dbReference type="Proteomes" id="UP000661435"/>
    </source>
</evidence>
<dbReference type="RefSeq" id="WP_186907499.1">
    <property type="nucleotide sequence ID" value="NZ_JACOPP010000008.1"/>
</dbReference>
<comment type="caution">
    <text evidence="4">The sequence shown here is derived from an EMBL/GenBank/DDBJ whole genome shotgun (WGS) entry which is preliminary data.</text>
</comment>
<dbReference type="InterPro" id="IPR050624">
    <property type="entry name" value="HTH-type_Tx_Regulator"/>
</dbReference>
<evidence type="ECO:0000259" key="3">
    <source>
        <dbReference type="PROSITE" id="PS50977"/>
    </source>
</evidence>
<reference evidence="4" key="1">
    <citation type="submission" date="2020-08" db="EMBL/GenBank/DDBJ databases">
        <title>Genome public.</title>
        <authorList>
            <person name="Liu C."/>
            <person name="Sun Q."/>
        </authorList>
    </citation>
    <scope>NUCLEOTIDE SEQUENCE</scope>
    <source>
        <strain evidence="4">NSJ-51</strain>
    </source>
</reference>
<evidence type="ECO:0000256" key="1">
    <source>
        <dbReference type="ARBA" id="ARBA00023125"/>
    </source>
</evidence>
<dbReference type="PANTHER" id="PTHR43479:SF11">
    <property type="entry name" value="ACREF_ENVCD OPERON REPRESSOR-RELATED"/>
    <property type="match status" value="1"/>
</dbReference>
<name>A0A8J6JG16_9FIRM</name>
<dbReference type="SUPFAM" id="SSF46689">
    <property type="entry name" value="Homeodomain-like"/>
    <property type="match status" value="1"/>
</dbReference>
<dbReference type="InterPro" id="IPR001647">
    <property type="entry name" value="HTH_TetR"/>
</dbReference>
<gene>
    <name evidence="4" type="ORF">H8S57_07665</name>
</gene>
<dbReference type="Proteomes" id="UP000661435">
    <property type="component" value="Unassembled WGS sequence"/>
</dbReference>
<sequence>MEEHKKTRRQQAEETKRHIFEVALALLDRRAFEQIKVRDIVEAAQVSVGTFYNYYATKLDVYYETYQLADEYFEDVVAPALIQPTARERILHFFDEYARYSSEITDISLTKLLYNSNNKCFDRPSEQGIRRVLGEQVQRGLQAGEFHSEEGAAAMVDFLMIAARGLVYNWCTHDGGYPIRPAMKRYVERLLRAWD</sequence>
<dbReference type="Gene3D" id="1.10.357.10">
    <property type="entry name" value="Tetracycline Repressor, domain 2"/>
    <property type="match status" value="1"/>
</dbReference>
<dbReference type="Pfam" id="PF00440">
    <property type="entry name" value="TetR_N"/>
    <property type="match status" value="1"/>
</dbReference>
<dbReference type="SUPFAM" id="SSF48498">
    <property type="entry name" value="Tetracyclin repressor-like, C-terminal domain"/>
    <property type="match status" value="1"/>
</dbReference>
<proteinExistence type="predicted"/>
<dbReference type="AlphaFoldDB" id="A0A8J6JG16"/>
<feature type="DNA-binding region" description="H-T-H motif" evidence="2">
    <location>
        <begin position="36"/>
        <end position="55"/>
    </location>
</feature>
<keyword evidence="5" id="KW-1185">Reference proteome</keyword>
<dbReference type="PANTHER" id="PTHR43479">
    <property type="entry name" value="ACREF/ENVCD OPERON REPRESSOR-RELATED"/>
    <property type="match status" value="1"/>
</dbReference>
<dbReference type="InterPro" id="IPR036271">
    <property type="entry name" value="Tet_transcr_reg_TetR-rel_C_sf"/>
</dbReference>
<accession>A0A8J6JG16</accession>